<sequence length="421" mass="46445">MASEDWKTISQKKRESNASKIPAEWKLSKEILDKYDSESHQSVLDVPRTCGVLSEKEVEITEKYDATALLEKLAKKEMSSVEVVTAFCKRAAVAQQLIKCLTEMFFDQALERAKECDDYLAKNGKPMGPLHGLPISLKDSFNVKGVTATIGYVSFAKNPPAEQNSVLVDMLLEQGAVFYVKTNIPQTMMTADSDNNLFGRTLNPHGLHLTAGGSTGGEGSLLGFHGSVLGVGTDIAGSVRIPALCNGIMGFKPTAGRVPFGRKVPPGRLGSPGPILPCIGPEAHSIRDMELWLRTVIEAEPWNYDALTLSVPWRQVEPYNRPLKLGLLLEDKSRPLLPPILRCFTKVKEALRSAGHEVVEFTPEQVPDLWQSAILCWKIFMLDPSQKAMQFIKDSGEPLINSIPTSTFPELKDWKPTLDEL</sequence>
<feature type="non-terminal residue" evidence="1">
    <location>
        <position position="421"/>
    </location>
</feature>
<dbReference type="EMBL" id="JAWDJW010010633">
    <property type="protein sequence ID" value="KAK3045489.1"/>
    <property type="molecule type" value="Genomic_DNA"/>
</dbReference>
<reference evidence="1" key="1">
    <citation type="submission" date="2024-09" db="EMBL/GenBank/DDBJ databases">
        <title>Black Yeasts Isolated from many extreme environments.</title>
        <authorList>
            <person name="Coleine C."/>
            <person name="Stajich J.E."/>
            <person name="Selbmann L."/>
        </authorList>
    </citation>
    <scope>NUCLEOTIDE SEQUENCE</scope>
    <source>
        <strain evidence="1">CCFEE 5737</strain>
    </source>
</reference>
<organism evidence="1 2">
    <name type="scientific">Coniosporium uncinatum</name>
    <dbReference type="NCBI Taxonomy" id="93489"/>
    <lineage>
        <taxon>Eukaryota</taxon>
        <taxon>Fungi</taxon>
        <taxon>Dikarya</taxon>
        <taxon>Ascomycota</taxon>
        <taxon>Pezizomycotina</taxon>
        <taxon>Dothideomycetes</taxon>
        <taxon>Dothideomycetes incertae sedis</taxon>
        <taxon>Coniosporium</taxon>
    </lineage>
</organism>
<name>A0ACC3CW03_9PEZI</name>
<proteinExistence type="predicted"/>
<comment type="caution">
    <text evidence="1">The sequence shown here is derived from an EMBL/GenBank/DDBJ whole genome shotgun (WGS) entry which is preliminary data.</text>
</comment>
<dbReference type="Proteomes" id="UP001186974">
    <property type="component" value="Unassembled WGS sequence"/>
</dbReference>
<evidence type="ECO:0000313" key="2">
    <source>
        <dbReference type="Proteomes" id="UP001186974"/>
    </source>
</evidence>
<gene>
    <name evidence="1" type="ORF">LTS18_013755</name>
</gene>
<evidence type="ECO:0000313" key="1">
    <source>
        <dbReference type="EMBL" id="KAK3045489.1"/>
    </source>
</evidence>
<accession>A0ACC3CW03</accession>
<protein>
    <submittedName>
        <fullName evidence="1">Uncharacterized protein</fullName>
    </submittedName>
</protein>
<keyword evidence="2" id="KW-1185">Reference proteome</keyword>